<gene>
    <name evidence="2" type="ORF">LtaPh_1413600</name>
</gene>
<dbReference type="EMBL" id="BLBS01000018">
    <property type="protein sequence ID" value="GET87164.1"/>
    <property type="molecule type" value="Genomic_DNA"/>
</dbReference>
<keyword evidence="3" id="KW-1185">Reference proteome</keyword>
<evidence type="ECO:0000313" key="2">
    <source>
        <dbReference type="EMBL" id="GET87164.1"/>
    </source>
</evidence>
<evidence type="ECO:0000256" key="1">
    <source>
        <dbReference type="SAM" id="MobiDB-lite"/>
    </source>
</evidence>
<dbReference type="Proteomes" id="UP000419144">
    <property type="component" value="Unassembled WGS sequence"/>
</dbReference>
<dbReference type="AlphaFoldDB" id="A0A640KDN3"/>
<organism evidence="2 3">
    <name type="scientific">Leishmania tarentolae</name>
    <name type="common">Sauroleishmania tarentolae</name>
    <dbReference type="NCBI Taxonomy" id="5689"/>
    <lineage>
        <taxon>Eukaryota</taxon>
        <taxon>Discoba</taxon>
        <taxon>Euglenozoa</taxon>
        <taxon>Kinetoplastea</taxon>
        <taxon>Metakinetoplastina</taxon>
        <taxon>Trypanosomatida</taxon>
        <taxon>Trypanosomatidae</taxon>
        <taxon>Leishmaniinae</taxon>
        <taxon>Leishmania</taxon>
        <taxon>lizard Leishmania</taxon>
    </lineage>
</organism>
<feature type="region of interest" description="Disordered" evidence="1">
    <location>
        <begin position="36"/>
        <end position="72"/>
    </location>
</feature>
<comment type="caution">
    <text evidence="2">The sequence shown here is derived from an EMBL/GenBank/DDBJ whole genome shotgun (WGS) entry which is preliminary data.</text>
</comment>
<evidence type="ECO:0000313" key="3">
    <source>
        <dbReference type="Proteomes" id="UP000419144"/>
    </source>
</evidence>
<accession>A0A640KDN3</accession>
<proteinExistence type="predicted"/>
<sequence length="72" mass="7449">MPPSHAGTRPTTRMAEMCAPWKAPLRRHAIRDLTTATSNGESLGPPSTLWVPGPVTTRSGSASTGIKGGGHS</sequence>
<name>A0A640KDN3_LEITA</name>
<protein>
    <submittedName>
        <fullName evidence="2">Unspecified product</fullName>
    </submittedName>
</protein>
<reference evidence="2" key="1">
    <citation type="submission" date="2019-11" db="EMBL/GenBank/DDBJ databases">
        <title>Leishmania tarentolae CDS.</title>
        <authorList>
            <person name="Goto Y."/>
            <person name="Yamagishi J."/>
        </authorList>
    </citation>
    <scope>NUCLEOTIDE SEQUENCE [LARGE SCALE GENOMIC DNA]</scope>
    <source>
        <strain evidence="2">Parrot Tar II</strain>
    </source>
</reference>
<dbReference type="VEuPathDB" id="TriTrypDB:LtaPh_1413600"/>